<dbReference type="GO" id="GO:0046976">
    <property type="term" value="F:histone H3K27 methyltransferase activity"/>
    <property type="evidence" value="ECO:0007669"/>
    <property type="project" value="TreeGrafter"/>
</dbReference>
<dbReference type="Proteomes" id="UP001386955">
    <property type="component" value="Unassembled WGS sequence"/>
</dbReference>
<accession>A0AAN9SWY8</accession>
<dbReference type="AlphaFoldDB" id="A0AAN9SWY8"/>
<keyword evidence="3" id="KW-1185">Reference proteome</keyword>
<dbReference type="InterPro" id="IPR001214">
    <property type="entry name" value="SET_dom"/>
</dbReference>
<evidence type="ECO:0000313" key="3">
    <source>
        <dbReference type="Proteomes" id="UP001386955"/>
    </source>
</evidence>
<reference evidence="2 3" key="1">
    <citation type="submission" date="2024-01" db="EMBL/GenBank/DDBJ databases">
        <title>The genomes of 5 underutilized Papilionoideae crops provide insights into root nodulation and disease resistanc.</title>
        <authorList>
            <person name="Jiang F."/>
        </authorList>
    </citation>
    <scope>NUCLEOTIDE SEQUENCE [LARGE SCALE GENOMIC DNA]</scope>
    <source>
        <strain evidence="2">DUOXIRENSHENG_FW03</strain>
        <tissue evidence="2">Leaves</tissue>
    </source>
</reference>
<dbReference type="InterPro" id="IPR046341">
    <property type="entry name" value="SET_dom_sf"/>
</dbReference>
<proteinExistence type="predicted"/>
<organism evidence="2 3">
    <name type="scientific">Psophocarpus tetragonolobus</name>
    <name type="common">Winged bean</name>
    <name type="synonym">Dolichos tetragonolobus</name>
    <dbReference type="NCBI Taxonomy" id="3891"/>
    <lineage>
        <taxon>Eukaryota</taxon>
        <taxon>Viridiplantae</taxon>
        <taxon>Streptophyta</taxon>
        <taxon>Embryophyta</taxon>
        <taxon>Tracheophyta</taxon>
        <taxon>Spermatophyta</taxon>
        <taxon>Magnoliopsida</taxon>
        <taxon>eudicotyledons</taxon>
        <taxon>Gunneridae</taxon>
        <taxon>Pentapetalae</taxon>
        <taxon>rosids</taxon>
        <taxon>fabids</taxon>
        <taxon>Fabales</taxon>
        <taxon>Fabaceae</taxon>
        <taxon>Papilionoideae</taxon>
        <taxon>50 kb inversion clade</taxon>
        <taxon>NPAAA clade</taxon>
        <taxon>indigoferoid/millettioid clade</taxon>
        <taxon>Phaseoleae</taxon>
        <taxon>Psophocarpus</taxon>
    </lineage>
</organism>
<evidence type="ECO:0000259" key="1">
    <source>
        <dbReference type="PROSITE" id="PS50280"/>
    </source>
</evidence>
<dbReference type="GO" id="GO:0005634">
    <property type="term" value="C:nucleus"/>
    <property type="evidence" value="ECO:0007669"/>
    <property type="project" value="TreeGrafter"/>
</dbReference>
<comment type="caution">
    <text evidence="2">The sequence shown here is derived from an EMBL/GenBank/DDBJ whole genome shotgun (WGS) entry which is preliminary data.</text>
</comment>
<name>A0AAN9SWY8_PSOTE</name>
<dbReference type="Pfam" id="PF00856">
    <property type="entry name" value="SET"/>
    <property type="match status" value="1"/>
</dbReference>
<dbReference type="EMBL" id="JAYMYS010000002">
    <property type="protein sequence ID" value="KAK7406681.1"/>
    <property type="molecule type" value="Genomic_DNA"/>
</dbReference>
<dbReference type="InterPro" id="IPR045318">
    <property type="entry name" value="EZH1/2-like"/>
</dbReference>
<dbReference type="SMART" id="SM00317">
    <property type="entry name" value="SET"/>
    <property type="match status" value="1"/>
</dbReference>
<gene>
    <name evidence="2" type="ORF">VNO78_08310</name>
</gene>
<dbReference type="GO" id="GO:0031507">
    <property type="term" value="P:heterochromatin formation"/>
    <property type="evidence" value="ECO:0007669"/>
    <property type="project" value="TreeGrafter"/>
</dbReference>
<protein>
    <recommendedName>
        <fullName evidence="1">SET domain-containing protein</fullName>
    </recommendedName>
</protein>
<sequence length="366" mass="41052">MEEESALTPNEPHNYCNKWKRILDDIVTNANDKENHTTCHASLESIIEHTSKKLTVSSRSVQDDQNNKVVDGQKDLANEIEFNLMSISKEVQANKKTNDSDWGSLERDLYLKGVEMFGKNSCLIATTLLPSLKTCLEVARSKKLHQDRGHSEKRGNLRSSIILESLLASHPDGEKLLMRKTNVISSILLVGVMECAESNVLVFSMELAVKNIVGVQSFAIIDSENVIVLRVNAKVDYAHVSQPTANVTQMFVEIVGLGDKLKFANHSSKPNCDAKVMLVGGDHRVGVFAKENIAVGDEIFYDYWYDLDCAPPWAILPEDKVSNKDELTISQNKARDHGLELMVSFFFFFVNEIFHGFFMTLNPNNV</sequence>
<evidence type="ECO:0000313" key="2">
    <source>
        <dbReference type="EMBL" id="KAK7406681.1"/>
    </source>
</evidence>
<dbReference type="Gene3D" id="2.170.270.10">
    <property type="entry name" value="SET domain"/>
    <property type="match status" value="1"/>
</dbReference>
<dbReference type="PANTHER" id="PTHR45747:SF14">
    <property type="entry name" value="HISTONE-LYSINE N-METHYLTRANSFERASE EZA1"/>
    <property type="match status" value="1"/>
</dbReference>
<dbReference type="GO" id="GO:0003682">
    <property type="term" value="F:chromatin binding"/>
    <property type="evidence" value="ECO:0007669"/>
    <property type="project" value="TreeGrafter"/>
</dbReference>
<dbReference type="SUPFAM" id="SSF82199">
    <property type="entry name" value="SET domain"/>
    <property type="match status" value="1"/>
</dbReference>
<dbReference type="PANTHER" id="PTHR45747">
    <property type="entry name" value="HISTONE-LYSINE N-METHYLTRANSFERASE E(Z)"/>
    <property type="match status" value="1"/>
</dbReference>
<dbReference type="PROSITE" id="PS50280">
    <property type="entry name" value="SET"/>
    <property type="match status" value="1"/>
</dbReference>
<feature type="domain" description="SET" evidence="1">
    <location>
        <begin position="134"/>
        <end position="304"/>
    </location>
</feature>